<dbReference type="Pfam" id="PF00445">
    <property type="entry name" value="Ribonuclease_T2"/>
    <property type="match status" value="1"/>
</dbReference>
<protein>
    <submittedName>
        <fullName evidence="9">Uncharacterized protein</fullName>
    </submittedName>
</protein>
<dbReference type="InterPro" id="IPR033697">
    <property type="entry name" value="Ribonuclease_T2_eukaryotic"/>
</dbReference>
<evidence type="ECO:0000256" key="3">
    <source>
        <dbReference type="ARBA" id="ARBA00022759"/>
    </source>
</evidence>
<dbReference type="InterPro" id="IPR001568">
    <property type="entry name" value="RNase_T2-like"/>
</dbReference>
<dbReference type="GO" id="GO:0006401">
    <property type="term" value="P:RNA catabolic process"/>
    <property type="evidence" value="ECO:0007669"/>
    <property type="project" value="TreeGrafter"/>
</dbReference>
<dbReference type="GO" id="GO:0005576">
    <property type="term" value="C:extracellular region"/>
    <property type="evidence" value="ECO:0007669"/>
    <property type="project" value="TreeGrafter"/>
</dbReference>
<dbReference type="GO" id="GO:0003723">
    <property type="term" value="F:RNA binding"/>
    <property type="evidence" value="ECO:0007669"/>
    <property type="project" value="InterPro"/>
</dbReference>
<proteinExistence type="inferred from homology"/>
<keyword evidence="3" id="KW-0255">Endonuclease</keyword>
<dbReference type="Gene3D" id="3.90.730.10">
    <property type="entry name" value="Ribonuclease T2-like"/>
    <property type="match status" value="1"/>
</dbReference>
<evidence type="ECO:0000313" key="10">
    <source>
        <dbReference type="Proteomes" id="UP001443914"/>
    </source>
</evidence>
<keyword evidence="4" id="KW-0378">Hydrolase</keyword>
<evidence type="ECO:0000256" key="2">
    <source>
        <dbReference type="ARBA" id="ARBA00022722"/>
    </source>
</evidence>
<evidence type="ECO:0000256" key="4">
    <source>
        <dbReference type="ARBA" id="ARBA00022801"/>
    </source>
</evidence>
<evidence type="ECO:0000256" key="5">
    <source>
        <dbReference type="ARBA" id="ARBA00023157"/>
    </source>
</evidence>
<evidence type="ECO:0000256" key="1">
    <source>
        <dbReference type="ARBA" id="ARBA00007469"/>
    </source>
</evidence>
<name>A0AAW1MVG7_SAPOF</name>
<evidence type="ECO:0000256" key="8">
    <source>
        <dbReference type="SAM" id="SignalP"/>
    </source>
</evidence>
<dbReference type="PROSITE" id="PS00531">
    <property type="entry name" value="RNASE_T2_2"/>
    <property type="match status" value="1"/>
</dbReference>
<sequence>MAKLQGSIMLKLVMVLSFSVFALGSNSGVGAFYFVQQWLGSYCTQKGTRCCYPPTGKPSPDFTIYGLWPYNNGNFPYNCGSTSFDEALLKPLQTSLRKSWPTFTCPQIGRKFWVHEWNKHGTCSKSVLGELAYFKRALNLKNKINILQALARAGIRPNNQLYSLKSVKRAISRAYRHHPFIACNRDSQGNSQIWQVTMCFDKTATRLIKCPYLPKGRNFCGSRIKFPSY</sequence>
<evidence type="ECO:0000313" key="9">
    <source>
        <dbReference type="EMBL" id="KAK9750765.1"/>
    </source>
</evidence>
<reference evidence="9" key="1">
    <citation type="submission" date="2024-03" db="EMBL/GenBank/DDBJ databases">
        <title>WGS assembly of Saponaria officinalis var. Norfolk2.</title>
        <authorList>
            <person name="Jenkins J."/>
            <person name="Shu S."/>
            <person name="Grimwood J."/>
            <person name="Barry K."/>
            <person name="Goodstein D."/>
            <person name="Schmutz J."/>
            <person name="Leebens-Mack J."/>
            <person name="Osbourn A."/>
        </authorList>
    </citation>
    <scope>NUCLEOTIDE SEQUENCE [LARGE SCALE GENOMIC DNA]</scope>
    <source>
        <strain evidence="9">JIC</strain>
    </source>
</reference>
<feature type="chain" id="PRO_5043318116" evidence="8">
    <location>
        <begin position="25"/>
        <end position="229"/>
    </location>
</feature>
<dbReference type="PANTHER" id="PTHR11240:SF75">
    <property type="entry name" value="RIBONUCLEASE 3"/>
    <property type="match status" value="1"/>
</dbReference>
<keyword evidence="6" id="KW-0456">Lyase</keyword>
<dbReference type="SUPFAM" id="SSF55895">
    <property type="entry name" value="Ribonuclease Rh-like"/>
    <property type="match status" value="1"/>
</dbReference>
<feature type="signal peptide" evidence="8">
    <location>
        <begin position="1"/>
        <end position="24"/>
    </location>
</feature>
<keyword evidence="5" id="KW-1015">Disulfide bond</keyword>
<dbReference type="CDD" id="cd01061">
    <property type="entry name" value="RNase_T2_euk"/>
    <property type="match status" value="1"/>
</dbReference>
<keyword evidence="2" id="KW-0540">Nuclease</keyword>
<keyword evidence="10" id="KW-1185">Reference proteome</keyword>
<dbReference type="InterPro" id="IPR036430">
    <property type="entry name" value="RNase_T2-like_sf"/>
</dbReference>
<comment type="similarity">
    <text evidence="1 7">Belongs to the RNase T2 family.</text>
</comment>
<dbReference type="GO" id="GO:0016787">
    <property type="term" value="F:hydrolase activity"/>
    <property type="evidence" value="ECO:0007669"/>
    <property type="project" value="UniProtKB-KW"/>
</dbReference>
<evidence type="ECO:0000256" key="6">
    <source>
        <dbReference type="ARBA" id="ARBA00023239"/>
    </source>
</evidence>
<dbReference type="Proteomes" id="UP001443914">
    <property type="component" value="Unassembled WGS sequence"/>
</dbReference>
<dbReference type="InterPro" id="IPR033130">
    <property type="entry name" value="RNase_T2_His_AS_2"/>
</dbReference>
<dbReference type="PANTHER" id="PTHR11240">
    <property type="entry name" value="RIBONUCLEASE T2"/>
    <property type="match status" value="1"/>
</dbReference>
<dbReference type="EMBL" id="JBDFQZ010000002">
    <property type="protein sequence ID" value="KAK9750765.1"/>
    <property type="molecule type" value="Genomic_DNA"/>
</dbReference>
<keyword evidence="8" id="KW-0732">Signal</keyword>
<gene>
    <name evidence="9" type="ORF">RND81_02G220200</name>
</gene>
<comment type="caution">
    <text evidence="9">The sequence shown here is derived from an EMBL/GenBank/DDBJ whole genome shotgun (WGS) entry which is preliminary data.</text>
</comment>
<accession>A0AAW1MVG7</accession>
<evidence type="ECO:0000256" key="7">
    <source>
        <dbReference type="RuleBase" id="RU004328"/>
    </source>
</evidence>
<dbReference type="AlphaFoldDB" id="A0AAW1MVG7"/>
<organism evidence="9 10">
    <name type="scientific">Saponaria officinalis</name>
    <name type="common">Common soapwort</name>
    <name type="synonym">Lychnis saponaria</name>
    <dbReference type="NCBI Taxonomy" id="3572"/>
    <lineage>
        <taxon>Eukaryota</taxon>
        <taxon>Viridiplantae</taxon>
        <taxon>Streptophyta</taxon>
        <taxon>Embryophyta</taxon>
        <taxon>Tracheophyta</taxon>
        <taxon>Spermatophyta</taxon>
        <taxon>Magnoliopsida</taxon>
        <taxon>eudicotyledons</taxon>
        <taxon>Gunneridae</taxon>
        <taxon>Pentapetalae</taxon>
        <taxon>Caryophyllales</taxon>
        <taxon>Caryophyllaceae</taxon>
        <taxon>Caryophylleae</taxon>
        <taxon>Saponaria</taxon>
    </lineage>
</organism>
<dbReference type="GO" id="GO:0033897">
    <property type="term" value="F:ribonuclease T2 activity"/>
    <property type="evidence" value="ECO:0007669"/>
    <property type="project" value="InterPro"/>
</dbReference>